<comment type="caution">
    <text evidence="10">The sequence shown here is derived from an EMBL/GenBank/DDBJ whole genome shotgun (WGS) entry which is preliminary data.</text>
</comment>
<reference evidence="10 11" key="1">
    <citation type="journal article" date="2019" name="PLoS ONE">
        <title>Genomic analyses reveal an absence of contemporary introgressive admixture between fin whales and blue whales, despite known hybrids.</title>
        <authorList>
            <person name="Westbury M.V."/>
            <person name="Petersen B."/>
            <person name="Lorenzen E.D."/>
        </authorList>
    </citation>
    <scope>NUCLEOTIDE SEQUENCE [LARGE SCALE GENOMIC DNA]</scope>
    <source>
        <strain evidence="10">FinWhale-01</strain>
    </source>
</reference>
<evidence type="ECO:0000256" key="7">
    <source>
        <dbReference type="ARBA" id="ARBA00023224"/>
    </source>
</evidence>
<dbReference type="GO" id="GO:0007204">
    <property type="term" value="P:positive regulation of cytosolic calcium ion concentration"/>
    <property type="evidence" value="ECO:0007669"/>
    <property type="project" value="TreeGrafter"/>
</dbReference>
<evidence type="ECO:0000256" key="4">
    <source>
        <dbReference type="ARBA" id="ARBA00023040"/>
    </source>
</evidence>
<evidence type="ECO:0000256" key="6">
    <source>
        <dbReference type="ARBA" id="ARBA00023180"/>
    </source>
</evidence>
<proteinExistence type="predicted"/>
<dbReference type="GO" id="GO:0005886">
    <property type="term" value="C:plasma membrane"/>
    <property type="evidence" value="ECO:0007669"/>
    <property type="project" value="UniProtKB-SubCell"/>
</dbReference>
<evidence type="ECO:0000256" key="5">
    <source>
        <dbReference type="ARBA" id="ARBA00023170"/>
    </source>
</evidence>
<feature type="region of interest" description="Disordered" evidence="8">
    <location>
        <begin position="121"/>
        <end position="143"/>
    </location>
</feature>
<keyword evidence="2" id="KW-1003">Cell membrane</keyword>
<keyword evidence="4" id="KW-0297">G-protein coupled receptor</keyword>
<keyword evidence="9" id="KW-0812">Transmembrane</keyword>
<keyword evidence="11" id="KW-1185">Reference proteome</keyword>
<evidence type="ECO:0000256" key="8">
    <source>
        <dbReference type="SAM" id="MobiDB-lite"/>
    </source>
</evidence>
<dbReference type="Proteomes" id="UP000437017">
    <property type="component" value="Unassembled WGS sequence"/>
</dbReference>
<dbReference type="GO" id="GO:0007200">
    <property type="term" value="P:phospholipase C-activating G protein-coupled receptor signaling pathway"/>
    <property type="evidence" value="ECO:0007669"/>
    <property type="project" value="TreeGrafter"/>
</dbReference>
<comment type="subcellular location">
    <subcellularLocation>
        <location evidence="1">Cell membrane</location>
        <topology evidence="1">Multi-pass membrane protein</topology>
    </subcellularLocation>
</comment>
<protein>
    <recommendedName>
        <fullName evidence="12">G-protein coupled receptors family 1 profile domain-containing protein</fullName>
    </recommendedName>
</protein>
<accession>A0A643BRT4</accession>
<sequence>MSANVTMKPLCPLLEQMSRLQSHSNSSIRYIDHASTVVTTWVLHLALSDLLATASLPFFTYFLANHRTVAVAHRVCLALWALAVLNTVPYFIFRDTIPRVDGRIMCYYNVLLLNPGPDRDATDRARSQDERGPLNRALRTTSA</sequence>
<dbReference type="GO" id="GO:0004875">
    <property type="term" value="F:complement receptor activity"/>
    <property type="evidence" value="ECO:0007669"/>
    <property type="project" value="TreeGrafter"/>
</dbReference>
<dbReference type="SUPFAM" id="SSF81321">
    <property type="entry name" value="Family A G protein-coupled receptor-like"/>
    <property type="match status" value="1"/>
</dbReference>
<dbReference type="GO" id="GO:0004930">
    <property type="term" value="F:G protein-coupled receptor activity"/>
    <property type="evidence" value="ECO:0007669"/>
    <property type="project" value="UniProtKB-KW"/>
</dbReference>
<evidence type="ECO:0000313" key="10">
    <source>
        <dbReference type="EMBL" id="KAB0390696.1"/>
    </source>
</evidence>
<feature type="transmembrane region" description="Helical" evidence="9">
    <location>
        <begin position="41"/>
        <end position="63"/>
    </location>
</feature>
<evidence type="ECO:0000256" key="1">
    <source>
        <dbReference type="ARBA" id="ARBA00004651"/>
    </source>
</evidence>
<evidence type="ECO:0000256" key="3">
    <source>
        <dbReference type="ARBA" id="ARBA00022553"/>
    </source>
</evidence>
<evidence type="ECO:0000313" key="11">
    <source>
        <dbReference type="Proteomes" id="UP000437017"/>
    </source>
</evidence>
<name>A0A643BRT4_BALPH</name>
<evidence type="ECO:0000256" key="9">
    <source>
        <dbReference type="SAM" id="Phobius"/>
    </source>
</evidence>
<gene>
    <name evidence="10" type="ORF">E2I00_018329</name>
</gene>
<keyword evidence="9" id="KW-0472">Membrane</keyword>
<dbReference type="GO" id="GO:0006954">
    <property type="term" value="P:inflammatory response"/>
    <property type="evidence" value="ECO:0007669"/>
    <property type="project" value="TreeGrafter"/>
</dbReference>
<dbReference type="InterPro" id="IPR000826">
    <property type="entry name" value="Formyl_rcpt-rel"/>
</dbReference>
<keyword evidence="9" id="KW-1133">Transmembrane helix</keyword>
<dbReference type="AlphaFoldDB" id="A0A643BRT4"/>
<dbReference type="PANTHER" id="PTHR24225:SF72">
    <property type="entry name" value="G-PROTEIN COUPLED RECEPTORS FAMILY 1 PROFILE DOMAIN-CONTAINING PROTEIN-RELATED"/>
    <property type="match status" value="1"/>
</dbReference>
<keyword evidence="6" id="KW-0325">Glycoprotein</keyword>
<feature type="transmembrane region" description="Helical" evidence="9">
    <location>
        <begin position="75"/>
        <end position="93"/>
    </location>
</feature>
<keyword evidence="3" id="KW-0597">Phosphoprotein</keyword>
<evidence type="ECO:0008006" key="12">
    <source>
        <dbReference type="Google" id="ProtNLM"/>
    </source>
</evidence>
<dbReference type="EMBL" id="SGJD01005144">
    <property type="protein sequence ID" value="KAB0390696.1"/>
    <property type="molecule type" value="Genomic_DNA"/>
</dbReference>
<feature type="compositionally biased region" description="Basic and acidic residues" evidence="8">
    <location>
        <begin position="121"/>
        <end position="133"/>
    </location>
</feature>
<evidence type="ECO:0000256" key="2">
    <source>
        <dbReference type="ARBA" id="ARBA00022475"/>
    </source>
</evidence>
<dbReference type="PANTHER" id="PTHR24225">
    <property type="entry name" value="CHEMOTACTIC RECEPTOR"/>
    <property type="match status" value="1"/>
</dbReference>
<dbReference type="OrthoDB" id="10008828at2759"/>
<organism evidence="10 11">
    <name type="scientific">Balaenoptera physalus</name>
    <name type="common">Fin whale</name>
    <name type="synonym">Balaena physalus</name>
    <dbReference type="NCBI Taxonomy" id="9770"/>
    <lineage>
        <taxon>Eukaryota</taxon>
        <taxon>Metazoa</taxon>
        <taxon>Chordata</taxon>
        <taxon>Craniata</taxon>
        <taxon>Vertebrata</taxon>
        <taxon>Euteleostomi</taxon>
        <taxon>Mammalia</taxon>
        <taxon>Eutheria</taxon>
        <taxon>Laurasiatheria</taxon>
        <taxon>Artiodactyla</taxon>
        <taxon>Whippomorpha</taxon>
        <taxon>Cetacea</taxon>
        <taxon>Mysticeti</taxon>
        <taxon>Balaenopteridae</taxon>
        <taxon>Balaenoptera</taxon>
    </lineage>
</organism>
<keyword evidence="5" id="KW-0675">Receptor</keyword>
<keyword evidence="7" id="KW-0807">Transducer</keyword>